<keyword evidence="2" id="KW-1185">Reference proteome</keyword>
<dbReference type="EMBL" id="CM055096">
    <property type="protein sequence ID" value="KAJ7557165.1"/>
    <property type="molecule type" value="Genomic_DNA"/>
</dbReference>
<protein>
    <submittedName>
        <fullName evidence="1">Uncharacterized protein</fullName>
    </submittedName>
</protein>
<proteinExistence type="predicted"/>
<organism evidence="1 2">
    <name type="scientific">Diphasiastrum complanatum</name>
    <name type="common">Issler's clubmoss</name>
    <name type="synonym">Lycopodium complanatum</name>
    <dbReference type="NCBI Taxonomy" id="34168"/>
    <lineage>
        <taxon>Eukaryota</taxon>
        <taxon>Viridiplantae</taxon>
        <taxon>Streptophyta</taxon>
        <taxon>Embryophyta</taxon>
        <taxon>Tracheophyta</taxon>
        <taxon>Lycopodiopsida</taxon>
        <taxon>Lycopodiales</taxon>
        <taxon>Lycopodiaceae</taxon>
        <taxon>Lycopodioideae</taxon>
        <taxon>Diphasiastrum</taxon>
    </lineage>
</organism>
<dbReference type="Proteomes" id="UP001162992">
    <property type="component" value="Chromosome 5"/>
</dbReference>
<gene>
    <name evidence="1" type="ORF">O6H91_05G114200</name>
</gene>
<name>A0ACC2DSS6_DIPCM</name>
<evidence type="ECO:0000313" key="2">
    <source>
        <dbReference type="Proteomes" id="UP001162992"/>
    </source>
</evidence>
<accession>A0ACC2DSS6</accession>
<comment type="caution">
    <text evidence="1">The sequence shown here is derived from an EMBL/GenBank/DDBJ whole genome shotgun (WGS) entry which is preliminary data.</text>
</comment>
<evidence type="ECO:0000313" key="1">
    <source>
        <dbReference type="EMBL" id="KAJ7557165.1"/>
    </source>
</evidence>
<reference evidence="2" key="1">
    <citation type="journal article" date="2024" name="Proc. Natl. Acad. Sci. U.S.A.">
        <title>Extraordinary preservation of gene collinearity over three hundred million years revealed in homosporous lycophytes.</title>
        <authorList>
            <person name="Li C."/>
            <person name="Wickell D."/>
            <person name="Kuo L.Y."/>
            <person name="Chen X."/>
            <person name="Nie B."/>
            <person name="Liao X."/>
            <person name="Peng D."/>
            <person name="Ji J."/>
            <person name="Jenkins J."/>
            <person name="Williams M."/>
            <person name="Shu S."/>
            <person name="Plott C."/>
            <person name="Barry K."/>
            <person name="Rajasekar S."/>
            <person name="Grimwood J."/>
            <person name="Han X."/>
            <person name="Sun S."/>
            <person name="Hou Z."/>
            <person name="He W."/>
            <person name="Dai G."/>
            <person name="Sun C."/>
            <person name="Schmutz J."/>
            <person name="Leebens-Mack J.H."/>
            <person name="Li F.W."/>
            <person name="Wang L."/>
        </authorList>
    </citation>
    <scope>NUCLEOTIDE SEQUENCE [LARGE SCALE GENOMIC DNA]</scope>
    <source>
        <strain evidence="2">cv. PW_Plant_1</strain>
    </source>
</reference>
<sequence>MTITENQRLRNRAFGVILFLAAALLQEQGNAQDSCASNLSGLTNISFSTSSLRCIKAWPQYNYILRHSVDNSTKIVSIVFSSDIDDSYHAIGFSRNGKMVPSSAIVGWSSNKIPVIKAYSLQGQSPDLVLPDSTMLKLVKGSPKAFIQNGALYLTFQVQLDQLSTHLIYAIGPLNTLPGSGYKLQEHRDFLSTKFDFTTGVLQKQIDTLFCSLKHSMLDVYVRKDDMFIIRSRCLWNKVQTLKREKIYRYWFCIIYCKCEKEPWSCEHCRVGYSASSWSNHSPVLQKV</sequence>